<dbReference type="Proteomes" id="UP000261166">
    <property type="component" value="Unassembled WGS sequence"/>
</dbReference>
<dbReference type="InterPro" id="IPR007709">
    <property type="entry name" value="N-FG_amidohydro"/>
</dbReference>
<dbReference type="EMBL" id="QVLU01000001">
    <property type="protein sequence ID" value="RGE74553.1"/>
    <property type="molecule type" value="Genomic_DNA"/>
</dbReference>
<proteinExistence type="predicted"/>
<comment type="caution">
    <text evidence="1">The sequence shown here is derived from an EMBL/GenBank/DDBJ whole genome shotgun (WGS) entry which is preliminary data.</text>
</comment>
<evidence type="ECO:0000313" key="2">
    <source>
        <dbReference type="Proteomes" id="UP000261166"/>
    </source>
</evidence>
<reference evidence="1 2" key="1">
    <citation type="submission" date="2018-08" db="EMBL/GenBank/DDBJ databases">
        <title>A genome reference for cultivated species of the human gut microbiota.</title>
        <authorList>
            <person name="Zou Y."/>
            <person name="Xue W."/>
            <person name="Luo G."/>
        </authorList>
    </citation>
    <scope>NUCLEOTIDE SEQUENCE [LARGE SCALE GENOMIC DNA]</scope>
    <source>
        <strain evidence="1 2">AF26-4BH</strain>
    </source>
</reference>
<name>A0A3E3J5I4_9FIRM</name>
<dbReference type="Gene3D" id="3.40.630.40">
    <property type="entry name" value="Zn-dependent exopeptidases"/>
    <property type="match status" value="1"/>
</dbReference>
<dbReference type="OrthoDB" id="8716700at2"/>
<protein>
    <submittedName>
        <fullName evidence="1">N-formylglutamate deformylase</fullName>
    </submittedName>
</protein>
<organism evidence="1 2">
    <name type="scientific">Eisenbergiella massiliensis</name>
    <dbReference type="NCBI Taxonomy" id="1720294"/>
    <lineage>
        <taxon>Bacteria</taxon>
        <taxon>Bacillati</taxon>
        <taxon>Bacillota</taxon>
        <taxon>Clostridia</taxon>
        <taxon>Lachnospirales</taxon>
        <taxon>Lachnospiraceae</taxon>
        <taxon>Eisenbergiella</taxon>
    </lineage>
</organism>
<accession>A0A3E3J5I4</accession>
<dbReference type="SUPFAM" id="SSF53187">
    <property type="entry name" value="Zn-dependent exopeptidases"/>
    <property type="match status" value="1"/>
</dbReference>
<dbReference type="AlphaFoldDB" id="A0A3E3J5I4"/>
<sequence length="269" mass="31416">MMRKGDLLMEQHFCPVTIKNDRNHEIPVIISIPHSGLYVPDEVRNKLNEGIKLPNMDWYLPAFYAFLEELGYTVVINRVSRYVIDVNRGENERCGSYQTNLVYTTTTQGEEMYRIPLTAKETEERIKNYYAPYHNALIGAIREKLKRYTRIYLLDLHSFGLDCEADIILGNDFGKTCSNGIISFLKDKFGENGFLPVENIPFSGAYITKNYCRQFSCCETVQIELSYRAYIQNRVFESGEENPVIEQEYFKNQQKKMAAVYSSFREYLR</sequence>
<evidence type="ECO:0000313" key="1">
    <source>
        <dbReference type="EMBL" id="RGE74553.1"/>
    </source>
</evidence>
<gene>
    <name evidence="1" type="ORF">DWY69_00870</name>
</gene>
<dbReference type="Pfam" id="PF05013">
    <property type="entry name" value="FGase"/>
    <property type="match status" value="1"/>
</dbReference>